<dbReference type="PANTHER" id="PTHR31225:SF221">
    <property type="entry name" value="(-)-GERMACRENE D SYNTHASE"/>
    <property type="match status" value="1"/>
</dbReference>
<keyword evidence="2" id="KW-0479">Metal-binding</keyword>
<name>A0A7J7HA57_CAMSI</name>
<dbReference type="InterPro" id="IPR008949">
    <property type="entry name" value="Isoprenoid_synthase_dom_sf"/>
</dbReference>
<sequence length="161" mass="18496">MLESDALDRRPSVISKFALNLPIRLPQMVAGRIGGLNLTGRKMKTWLGSGTLLLKCRLGKQSCKELPDSSKDVVTLQINYLLQETIVECYFWMLDEPQYFLARKILFRVTALTSIIDDIYDVYGTLEEHVLFTDAVERWEISALDQLPEYMNLCYQALLDI</sequence>
<dbReference type="GO" id="GO:0010333">
    <property type="term" value="F:terpene synthase activity"/>
    <property type="evidence" value="ECO:0007669"/>
    <property type="project" value="InterPro"/>
</dbReference>
<dbReference type="AlphaFoldDB" id="A0A7J7HA57"/>
<dbReference type="GO" id="GO:0016114">
    <property type="term" value="P:terpenoid biosynthetic process"/>
    <property type="evidence" value="ECO:0007669"/>
    <property type="project" value="InterPro"/>
</dbReference>
<dbReference type="Gene3D" id="1.10.600.10">
    <property type="entry name" value="Farnesyl Diphosphate Synthase"/>
    <property type="match status" value="1"/>
</dbReference>
<protein>
    <recommendedName>
        <fullName evidence="4">Terpene synthase metal-binding domain-containing protein</fullName>
    </recommendedName>
</protein>
<comment type="caution">
    <text evidence="5">The sequence shown here is derived from an EMBL/GenBank/DDBJ whole genome shotgun (WGS) entry which is preliminary data.</text>
</comment>
<dbReference type="PANTHER" id="PTHR31225">
    <property type="entry name" value="OS04G0344100 PROTEIN-RELATED"/>
    <property type="match status" value="1"/>
</dbReference>
<evidence type="ECO:0000259" key="4">
    <source>
        <dbReference type="Pfam" id="PF03936"/>
    </source>
</evidence>
<dbReference type="InterPro" id="IPR050148">
    <property type="entry name" value="Terpene_synthase-like"/>
</dbReference>
<accession>A0A7J7HA57</accession>
<gene>
    <name evidence="5" type="ORF">HYC85_014711</name>
</gene>
<dbReference type="GO" id="GO:0000287">
    <property type="term" value="F:magnesium ion binding"/>
    <property type="evidence" value="ECO:0007669"/>
    <property type="project" value="InterPro"/>
</dbReference>
<organism evidence="5 6">
    <name type="scientific">Camellia sinensis</name>
    <name type="common">Tea plant</name>
    <name type="synonym">Thea sinensis</name>
    <dbReference type="NCBI Taxonomy" id="4442"/>
    <lineage>
        <taxon>Eukaryota</taxon>
        <taxon>Viridiplantae</taxon>
        <taxon>Streptophyta</taxon>
        <taxon>Embryophyta</taxon>
        <taxon>Tracheophyta</taxon>
        <taxon>Spermatophyta</taxon>
        <taxon>Magnoliopsida</taxon>
        <taxon>eudicotyledons</taxon>
        <taxon>Gunneridae</taxon>
        <taxon>Pentapetalae</taxon>
        <taxon>asterids</taxon>
        <taxon>Ericales</taxon>
        <taxon>Theaceae</taxon>
        <taxon>Camellia</taxon>
    </lineage>
</organism>
<evidence type="ECO:0000256" key="1">
    <source>
        <dbReference type="ARBA" id="ARBA00001946"/>
    </source>
</evidence>
<keyword evidence="6" id="KW-1185">Reference proteome</keyword>
<reference evidence="6" key="1">
    <citation type="journal article" date="2020" name="Nat. Commun.">
        <title>Genome assembly of wild tea tree DASZ reveals pedigree and selection history of tea varieties.</title>
        <authorList>
            <person name="Zhang W."/>
            <person name="Zhang Y."/>
            <person name="Qiu H."/>
            <person name="Guo Y."/>
            <person name="Wan H."/>
            <person name="Zhang X."/>
            <person name="Scossa F."/>
            <person name="Alseekh S."/>
            <person name="Zhang Q."/>
            <person name="Wang P."/>
            <person name="Xu L."/>
            <person name="Schmidt M.H."/>
            <person name="Jia X."/>
            <person name="Li D."/>
            <person name="Zhu A."/>
            <person name="Guo F."/>
            <person name="Chen W."/>
            <person name="Ni D."/>
            <person name="Usadel B."/>
            <person name="Fernie A.R."/>
            <person name="Wen W."/>
        </authorList>
    </citation>
    <scope>NUCLEOTIDE SEQUENCE [LARGE SCALE GENOMIC DNA]</scope>
    <source>
        <strain evidence="6">cv. G240</strain>
    </source>
</reference>
<dbReference type="Proteomes" id="UP000593564">
    <property type="component" value="Unassembled WGS sequence"/>
</dbReference>
<evidence type="ECO:0000313" key="5">
    <source>
        <dbReference type="EMBL" id="KAF5948754.1"/>
    </source>
</evidence>
<evidence type="ECO:0000313" key="6">
    <source>
        <dbReference type="Proteomes" id="UP000593564"/>
    </source>
</evidence>
<dbReference type="EMBL" id="JACBKZ010000006">
    <property type="protein sequence ID" value="KAF5948754.1"/>
    <property type="molecule type" value="Genomic_DNA"/>
</dbReference>
<keyword evidence="3" id="KW-0456">Lyase</keyword>
<comment type="cofactor">
    <cofactor evidence="1">
        <name>Mg(2+)</name>
        <dbReference type="ChEBI" id="CHEBI:18420"/>
    </cofactor>
</comment>
<feature type="domain" description="Terpene synthase metal-binding" evidence="4">
    <location>
        <begin position="82"/>
        <end position="161"/>
    </location>
</feature>
<evidence type="ECO:0000256" key="2">
    <source>
        <dbReference type="ARBA" id="ARBA00022723"/>
    </source>
</evidence>
<evidence type="ECO:0000256" key="3">
    <source>
        <dbReference type="ARBA" id="ARBA00023239"/>
    </source>
</evidence>
<proteinExistence type="predicted"/>
<dbReference type="SUPFAM" id="SSF48576">
    <property type="entry name" value="Terpenoid synthases"/>
    <property type="match status" value="1"/>
</dbReference>
<reference evidence="5 6" key="2">
    <citation type="submission" date="2020-07" db="EMBL/GenBank/DDBJ databases">
        <title>Genome assembly of wild tea tree DASZ reveals pedigree and selection history of tea varieties.</title>
        <authorList>
            <person name="Zhang W."/>
        </authorList>
    </citation>
    <scope>NUCLEOTIDE SEQUENCE [LARGE SCALE GENOMIC DNA]</scope>
    <source>
        <strain evidence="6">cv. G240</strain>
        <tissue evidence="5">Leaf</tissue>
    </source>
</reference>
<dbReference type="InterPro" id="IPR005630">
    <property type="entry name" value="Terpene_synthase_metal-bd"/>
</dbReference>
<dbReference type="Pfam" id="PF03936">
    <property type="entry name" value="Terpene_synth_C"/>
    <property type="match status" value="1"/>
</dbReference>